<comment type="cofactor">
    <cofactor evidence="1">
        <name>L-ascorbate</name>
        <dbReference type="ChEBI" id="CHEBI:38290"/>
    </cofactor>
</comment>
<keyword evidence="9" id="KW-0256">Endoplasmic reticulum</keyword>
<dbReference type="GeneTree" id="ENSGT00940000159164"/>
<evidence type="ECO:0000256" key="12">
    <source>
        <dbReference type="ARBA" id="ARBA00023002"/>
    </source>
</evidence>
<keyword evidence="5" id="KW-0479">Metal-binding</keyword>
<keyword evidence="14" id="KW-0325">Glycoprotein</keyword>
<comment type="similarity">
    <text evidence="3">Belongs to the leprecan family.</text>
</comment>
<dbReference type="GO" id="GO:0019797">
    <property type="term" value="F:procollagen-proline 3-dioxygenase activity"/>
    <property type="evidence" value="ECO:0007669"/>
    <property type="project" value="UniProtKB-EC"/>
</dbReference>
<feature type="compositionally biased region" description="Polar residues" evidence="15">
    <location>
        <begin position="659"/>
        <end position="669"/>
    </location>
</feature>
<dbReference type="eggNOG" id="KOG4459">
    <property type="taxonomic scope" value="Eukaryota"/>
</dbReference>
<dbReference type="EC" id="1.14.11.7" evidence="4"/>
<dbReference type="PANTHER" id="PTHR14049">
    <property type="entry name" value="LEPRECAN 1"/>
    <property type="match status" value="1"/>
</dbReference>
<evidence type="ECO:0000313" key="18">
    <source>
        <dbReference type="Proteomes" id="UP000005207"/>
    </source>
</evidence>
<dbReference type="SMART" id="SM00702">
    <property type="entry name" value="P4Hc"/>
    <property type="match status" value="1"/>
</dbReference>
<dbReference type="AlphaFoldDB" id="I3K5G1"/>
<dbReference type="InParanoid" id="I3K5G1"/>
<dbReference type="GO" id="GO:0005506">
    <property type="term" value="F:iron ion binding"/>
    <property type="evidence" value="ECO:0007669"/>
    <property type="project" value="InterPro"/>
</dbReference>
<keyword evidence="13" id="KW-0408">Iron</keyword>
<dbReference type="GO" id="GO:0032963">
    <property type="term" value="P:collagen metabolic process"/>
    <property type="evidence" value="ECO:0007669"/>
    <property type="project" value="InterPro"/>
</dbReference>
<evidence type="ECO:0000256" key="4">
    <source>
        <dbReference type="ARBA" id="ARBA00012262"/>
    </source>
</evidence>
<dbReference type="Ensembl" id="ENSONIT00000016371.2">
    <property type="protein sequence ID" value="ENSONIP00000016356.2"/>
    <property type="gene ID" value="ENSONIG00000013004.2"/>
</dbReference>
<dbReference type="InterPro" id="IPR039575">
    <property type="entry name" value="P3H"/>
</dbReference>
<evidence type="ECO:0000256" key="8">
    <source>
        <dbReference type="ARBA" id="ARBA00022803"/>
    </source>
</evidence>
<reference evidence="18" key="1">
    <citation type="submission" date="2012-01" db="EMBL/GenBank/DDBJ databases">
        <title>The Genome Sequence of Oreochromis niloticus (Nile Tilapia).</title>
        <authorList>
            <consortium name="Broad Institute Genome Assembly Team"/>
            <consortium name="Broad Institute Sequencing Platform"/>
            <person name="Di Palma F."/>
            <person name="Johnson J."/>
            <person name="Lander E.S."/>
            <person name="Lindblad-Toh K."/>
        </authorList>
    </citation>
    <scope>NUCLEOTIDE SEQUENCE [LARGE SCALE GENOMIC DNA]</scope>
</reference>
<dbReference type="FunCoup" id="I3K5G1">
    <property type="interactions" value="2"/>
</dbReference>
<evidence type="ECO:0000256" key="2">
    <source>
        <dbReference type="ARBA" id="ARBA00001962"/>
    </source>
</evidence>
<dbReference type="PROSITE" id="PS51471">
    <property type="entry name" value="FE2OG_OXY"/>
    <property type="match status" value="1"/>
</dbReference>
<feature type="compositionally biased region" description="Basic and acidic residues" evidence="15">
    <location>
        <begin position="670"/>
        <end position="688"/>
    </location>
</feature>
<reference evidence="17" key="3">
    <citation type="submission" date="2025-09" db="UniProtKB">
        <authorList>
            <consortium name="Ensembl"/>
        </authorList>
    </citation>
    <scope>IDENTIFICATION</scope>
</reference>
<evidence type="ECO:0000256" key="1">
    <source>
        <dbReference type="ARBA" id="ARBA00001961"/>
    </source>
</evidence>
<dbReference type="InterPro" id="IPR005123">
    <property type="entry name" value="Oxoglu/Fe-dep_dioxygenase_dom"/>
</dbReference>
<dbReference type="SUPFAM" id="SSF48452">
    <property type="entry name" value="TPR-like"/>
    <property type="match status" value="1"/>
</dbReference>
<keyword evidence="6" id="KW-0732">Signal</keyword>
<evidence type="ECO:0000259" key="16">
    <source>
        <dbReference type="PROSITE" id="PS51471"/>
    </source>
</evidence>
<dbReference type="InterPro" id="IPR056585">
    <property type="entry name" value="Leprecan_dom"/>
</dbReference>
<comment type="cofactor">
    <cofactor evidence="2">
        <name>Fe cation</name>
        <dbReference type="ChEBI" id="CHEBI:24875"/>
    </cofactor>
</comment>
<dbReference type="Pfam" id="PF13640">
    <property type="entry name" value="2OG-FeII_Oxy_3"/>
    <property type="match status" value="1"/>
</dbReference>
<accession>I3K5G1</accession>
<sequence>MALQSGRLTVYVAFNCAILALFSFTSTAWARGSPNVMSLLQPYDFLYYSGVRAYFSGEWGKAAELLEKSIATRESLFRVRRQCHDDCMAAGTEALKKLGKLGANINYIRYSITGNMIICLNNAPEWSECLRFCIGRSVTHVGQLPVSADIEYEFGTRNPYNFLQVTYYKVKKLQRAASAAHTYFVANPSHLEMRNNIEKYRRMDASHRYWLVLYDAALQLEANSEWKQAAEKWKACVNETLQQTEECRVQCEVASQRLPEDRGVDSVDGVFEKAAALSLSLLSCRQSCVTQVATRPGRISAQEDFLPTQLEHLHIAQFKAGDISGALQTLRSLLLFYPSDKDSLDNLQLYHETLGGDTESQSAQPEIVRYISHSLQEKKLLYFGMENLDFTFTDPVSTDAKLTHLLSYPFLFVLSAGGPVPQVGVTITMDDEMLNGTNRVVLDGVMTEKECDRILQLASVAGSLGDGYRGRRSPHTPHETFEGLTVLRAVKLAQEGLVNQSDAKLLHELGDRVRTVLHSYFRSPSGLFITFTHLVCRTAVTDDQKGRLDLSHPVHVDNCLLEPETKQCWKEPPAFTHRDLSAILYLNDDFDGGELFFTNRDAKTVTARVKPSCGRLVGFSSGPVNPHGVTAVTRGRRCALALWFTKENVVKTDEETEGGATSSRNARSQVTKEKKRERGRVTGGKDEL</sequence>
<organism evidence="17 18">
    <name type="scientific">Oreochromis niloticus</name>
    <name type="common">Nile tilapia</name>
    <name type="synonym">Tilapia nilotica</name>
    <dbReference type="NCBI Taxonomy" id="8128"/>
    <lineage>
        <taxon>Eukaryota</taxon>
        <taxon>Metazoa</taxon>
        <taxon>Chordata</taxon>
        <taxon>Craniata</taxon>
        <taxon>Vertebrata</taxon>
        <taxon>Euteleostomi</taxon>
        <taxon>Actinopterygii</taxon>
        <taxon>Neopterygii</taxon>
        <taxon>Teleostei</taxon>
        <taxon>Neoteleostei</taxon>
        <taxon>Acanthomorphata</taxon>
        <taxon>Ovalentaria</taxon>
        <taxon>Cichlomorphae</taxon>
        <taxon>Cichliformes</taxon>
        <taxon>Cichlidae</taxon>
        <taxon>African cichlids</taxon>
        <taxon>Pseudocrenilabrinae</taxon>
        <taxon>Oreochromini</taxon>
        <taxon>Oreochromis</taxon>
    </lineage>
</organism>
<dbReference type="FunFam" id="2.60.120.620:FF:000003">
    <property type="entry name" value="Prolyl 3-hydroxylase 2"/>
    <property type="match status" value="1"/>
</dbReference>
<dbReference type="GO" id="GO:0031418">
    <property type="term" value="F:L-ascorbic acid binding"/>
    <property type="evidence" value="ECO:0007669"/>
    <property type="project" value="UniProtKB-KW"/>
</dbReference>
<keyword evidence="8" id="KW-0802">TPR repeat</keyword>
<keyword evidence="12" id="KW-0560">Oxidoreductase</keyword>
<dbReference type="Pfam" id="PF23557">
    <property type="entry name" value="TPR_leprecan"/>
    <property type="match status" value="1"/>
</dbReference>
<evidence type="ECO:0000313" key="17">
    <source>
        <dbReference type="Ensembl" id="ENSONIP00000016356.2"/>
    </source>
</evidence>
<evidence type="ECO:0000256" key="14">
    <source>
        <dbReference type="ARBA" id="ARBA00023180"/>
    </source>
</evidence>
<keyword evidence="10" id="KW-0847">Vitamin C</keyword>
<protein>
    <recommendedName>
        <fullName evidence="4">procollagen-proline 3-dioxygenase</fullName>
        <ecNumber evidence="4">1.14.11.7</ecNumber>
    </recommendedName>
</protein>
<evidence type="ECO:0000256" key="15">
    <source>
        <dbReference type="SAM" id="MobiDB-lite"/>
    </source>
</evidence>
<proteinExistence type="inferred from homology"/>
<feature type="region of interest" description="Disordered" evidence="15">
    <location>
        <begin position="652"/>
        <end position="688"/>
    </location>
</feature>
<name>I3K5G1_ORENI</name>
<dbReference type="InterPro" id="IPR011990">
    <property type="entry name" value="TPR-like_helical_dom_sf"/>
</dbReference>
<feature type="domain" description="Fe2OG dioxygenase" evidence="16">
    <location>
        <begin position="532"/>
        <end position="646"/>
    </location>
</feature>
<dbReference type="PANTHER" id="PTHR14049:SF15">
    <property type="entry name" value="PROCOLLAGEN-PROLINE 3-DIOXYGENASE"/>
    <property type="match status" value="1"/>
</dbReference>
<reference evidence="17" key="2">
    <citation type="submission" date="2025-08" db="UniProtKB">
        <authorList>
            <consortium name="Ensembl"/>
        </authorList>
    </citation>
    <scope>IDENTIFICATION</scope>
</reference>
<dbReference type="STRING" id="8128.ENSONIP00000016356"/>
<evidence type="ECO:0000256" key="7">
    <source>
        <dbReference type="ARBA" id="ARBA00022737"/>
    </source>
</evidence>
<dbReference type="InterPro" id="IPR006620">
    <property type="entry name" value="Pro_4_hyd_alph"/>
</dbReference>
<evidence type="ECO:0000256" key="3">
    <source>
        <dbReference type="ARBA" id="ARBA00006487"/>
    </source>
</evidence>
<dbReference type="GO" id="GO:0005783">
    <property type="term" value="C:endoplasmic reticulum"/>
    <property type="evidence" value="ECO:0007669"/>
    <property type="project" value="TreeGrafter"/>
</dbReference>
<evidence type="ECO:0000256" key="11">
    <source>
        <dbReference type="ARBA" id="ARBA00022964"/>
    </source>
</evidence>
<evidence type="ECO:0000256" key="6">
    <source>
        <dbReference type="ARBA" id="ARBA00022729"/>
    </source>
</evidence>
<evidence type="ECO:0000256" key="13">
    <source>
        <dbReference type="ARBA" id="ARBA00023004"/>
    </source>
</evidence>
<gene>
    <name evidence="17" type="primary">P3H3</name>
    <name evidence="17" type="synonym">p3h3</name>
</gene>
<keyword evidence="11" id="KW-0223">Dioxygenase</keyword>
<dbReference type="Gene3D" id="2.60.120.620">
    <property type="entry name" value="q2cbj1_9rhob like domain"/>
    <property type="match status" value="1"/>
</dbReference>
<dbReference type="Proteomes" id="UP000005207">
    <property type="component" value="Linkage group LG11"/>
</dbReference>
<evidence type="ECO:0000256" key="10">
    <source>
        <dbReference type="ARBA" id="ARBA00022896"/>
    </source>
</evidence>
<keyword evidence="7" id="KW-0677">Repeat</keyword>
<evidence type="ECO:0000256" key="5">
    <source>
        <dbReference type="ARBA" id="ARBA00022723"/>
    </source>
</evidence>
<keyword evidence="18" id="KW-1185">Reference proteome</keyword>
<evidence type="ECO:0000256" key="9">
    <source>
        <dbReference type="ARBA" id="ARBA00022824"/>
    </source>
</evidence>
<dbReference type="InterPro" id="IPR044862">
    <property type="entry name" value="Pro_4_hyd_alph_FE2OG_OXY"/>
</dbReference>